<sequence>MGSKRKAAEHDAQSAKARSVAISIDSSKAKVQPVLATFAAGIPAASAAFATYRDADKSRSDRCIVVSETDKIEYVGQSFEGERPLASGCKYLVGVYDSATDTVTFRAAPVVRVDTVIKSLKGVRGVADRDISEQVLAARNELGEAFGNKKRKAQIRAEERNRINMDAVQGDKSVIQASIELRTSSMPSAQDLRAAENTDRPVPKYDAQATAACDVYDMEDVLPRAVAAHIDVAPFVKAADAEEYKKLVPVRSAFVAKKIEGILAQAKPDVAALRRVLYLAYLMRLAALTRAALQRRDACLEALCCAPEVAEALFERFAECVAGSLNPDGSPVFVKTPATETKLVCYIAVLMLSINNWVVYPAELAADLGIPAKKAEKYLASVGCKIEPAHASEMAMNVMSRRARPGPGKKAILKAPVKFPKAPRRGGVAA</sequence>
<name>A0ACC1K5U4_9FUNG</name>
<proteinExistence type="predicted"/>
<comment type="caution">
    <text evidence="1">The sequence shown here is derived from an EMBL/GenBank/DDBJ whole genome shotgun (WGS) entry which is preliminary data.</text>
</comment>
<dbReference type="Proteomes" id="UP001140234">
    <property type="component" value="Unassembled WGS sequence"/>
</dbReference>
<dbReference type="EMBL" id="JANBUJ010000143">
    <property type="protein sequence ID" value="KAJ2774047.1"/>
    <property type="molecule type" value="Genomic_DNA"/>
</dbReference>
<evidence type="ECO:0000313" key="2">
    <source>
        <dbReference type="Proteomes" id="UP001140234"/>
    </source>
</evidence>
<evidence type="ECO:0000313" key="1">
    <source>
        <dbReference type="EMBL" id="KAJ2774047.1"/>
    </source>
</evidence>
<reference evidence="1" key="1">
    <citation type="submission" date="2022-07" db="EMBL/GenBank/DDBJ databases">
        <title>Phylogenomic reconstructions and comparative analyses of Kickxellomycotina fungi.</title>
        <authorList>
            <person name="Reynolds N.K."/>
            <person name="Stajich J.E."/>
            <person name="Barry K."/>
            <person name="Grigoriev I.V."/>
            <person name="Crous P."/>
            <person name="Smith M.E."/>
        </authorList>
    </citation>
    <scope>NUCLEOTIDE SEQUENCE</scope>
    <source>
        <strain evidence="1">CBS 109366</strain>
    </source>
</reference>
<protein>
    <submittedName>
        <fullName evidence="1">DNA-directed RNA polymerase I subunit rpa49</fullName>
    </submittedName>
</protein>
<accession>A0ACC1K5U4</accession>
<gene>
    <name evidence="1" type="primary">RPA49</name>
    <name evidence="1" type="ORF">IWQ57_001002</name>
</gene>
<organism evidence="1 2">
    <name type="scientific">Coemansia nantahalensis</name>
    <dbReference type="NCBI Taxonomy" id="2789366"/>
    <lineage>
        <taxon>Eukaryota</taxon>
        <taxon>Fungi</taxon>
        <taxon>Fungi incertae sedis</taxon>
        <taxon>Zoopagomycota</taxon>
        <taxon>Kickxellomycotina</taxon>
        <taxon>Kickxellomycetes</taxon>
        <taxon>Kickxellales</taxon>
        <taxon>Kickxellaceae</taxon>
        <taxon>Coemansia</taxon>
    </lineage>
</organism>
<keyword evidence="1" id="KW-0804">Transcription</keyword>
<keyword evidence="2" id="KW-1185">Reference proteome</keyword>
<keyword evidence="1" id="KW-0240">DNA-directed RNA polymerase</keyword>